<proteinExistence type="predicted"/>
<protein>
    <recommendedName>
        <fullName evidence="3">tRNA/rRNA methyltransferase SpoU type domain-containing protein</fullName>
    </recommendedName>
</protein>
<evidence type="ECO:0000256" key="1">
    <source>
        <dbReference type="ARBA" id="ARBA00022603"/>
    </source>
</evidence>
<dbReference type="InterPro" id="IPR001537">
    <property type="entry name" value="SpoU_MeTrfase"/>
</dbReference>
<keyword evidence="1" id="KW-0489">Methyltransferase</keyword>
<organism evidence="4">
    <name type="scientific">marine metagenome</name>
    <dbReference type="NCBI Taxonomy" id="408172"/>
    <lineage>
        <taxon>unclassified sequences</taxon>
        <taxon>metagenomes</taxon>
        <taxon>ecological metagenomes</taxon>
    </lineage>
</organism>
<name>A0A382H0H5_9ZZZZ</name>
<dbReference type="PANTHER" id="PTHR46429">
    <property type="entry name" value="23S RRNA (GUANOSINE-2'-O-)-METHYLTRANSFERASE RLMB"/>
    <property type="match status" value="1"/>
</dbReference>
<dbReference type="EMBL" id="UINC01058246">
    <property type="protein sequence ID" value="SVB80283.1"/>
    <property type="molecule type" value="Genomic_DNA"/>
</dbReference>
<reference evidence="4" key="1">
    <citation type="submission" date="2018-05" db="EMBL/GenBank/DDBJ databases">
        <authorList>
            <person name="Lanie J.A."/>
            <person name="Ng W.-L."/>
            <person name="Kazmierczak K.M."/>
            <person name="Andrzejewski T.M."/>
            <person name="Davidsen T.M."/>
            <person name="Wayne K.J."/>
            <person name="Tettelin H."/>
            <person name="Glass J.I."/>
            <person name="Rusch D."/>
            <person name="Podicherti R."/>
            <person name="Tsui H.-C.T."/>
            <person name="Winkler M.E."/>
        </authorList>
    </citation>
    <scope>NUCLEOTIDE SEQUENCE</scope>
</reference>
<gene>
    <name evidence="4" type="ORF">METZ01_LOCUS233137</name>
</gene>
<feature type="domain" description="tRNA/rRNA methyltransferase SpoU type" evidence="3">
    <location>
        <begin position="33"/>
        <end position="172"/>
    </location>
</feature>
<dbReference type="SUPFAM" id="SSF75217">
    <property type="entry name" value="alpha/beta knot"/>
    <property type="match status" value="1"/>
</dbReference>
<dbReference type="PANTHER" id="PTHR46429:SF1">
    <property type="entry name" value="23S RRNA (GUANOSINE-2'-O-)-METHYLTRANSFERASE RLMB"/>
    <property type="match status" value="1"/>
</dbReference>
<evidence type="ECO:0000313" key="4">
    <source>
        <dbReference type="EMBL" id="SVB80283.1"/>
    </source>
</evidence>
<accession>A0A382H0H5</accession>
<dbReference type="GO" id="GO:0032259">
    <property type="term" value="P:methylation"/>
    <property type="evidence" value="ECO:0007669"/>
    <property type="project" value="UniProtKB-KW"/>
</dbReference>
<dbReference type="CDD" id="cd18097">
    <property type="entry name" value="SpoU-like"/>
    <property type="match status" value="1"/>
</dbReference>
<dbReference type="InterPro" id="IPR029026">
    <property type="entry name" value="tRNA_m1G_MTases_N"/>
</dbReference>
<evidence type="ECO:0000259" key="3">
    <source>
        <dbReference type="Pfam" id="PF00588"/>
    </source>
</evidence>
<dbReference type="Pfam" id="PF00588">
    <property type="entry name" value="SpoU_methylase"/>
    <property type="match status" value="1"/>
</dbReference>
<sequence length="182" mass="20423">MPKRGDIETNFKVRSFDADISLEAYKALPKSPLYFILDNLRSAFNVGAIFRTCDILRVKGLFLCGYTAYPPHKKLEKTSLGTIDYVPWKHFETAVDAVAFLQHQDITVWAAETTSVSKHYSKVTYPEELGVVLGNEALGVSRGVMERCDRIIEIPTYGYKNSLNVASACAVVGFKMIEKSTW</sequence>
<dbReference type="AlphaFoldDB" id="A0A382H0H5"/>
<dbReference type="GO" id="GO:0006396">
    <property type="term" value="P:RNA processing"/>
    <property type="evidence" value="ECO:0007669"/>
    <property type="project" value="InterPro"/>
</dbReference>
<dbReference type="Gene3D" id="3.40.1280.10">
    <property type="match status" value="1"/>
</dbReference>
<evidence type="ECO:0000256" key="2">
    <source>
        <dbReference type="ARBA" id="ARBA00022679"/>
    </source>
</evidence>
<dbReference type="InterPro" id="IPR004441">
    <property type="entry name" value="rRNA_MeTrfase_TrmH"/>
</dbReference>
<dbReference type="GO" id="GO:0008173">
    <property type="term" value="F:RNA methyltransferase activity"/>
    <property type="evidence" value="ECO:0007669"/>
    <property type="project" value="InterPro"/>
</dbReference>
<keyword evidence="2" id="KW-0808">Transferase</keyword>
<dbReference type="GO" id="GO:0005829">
    <property type="term" value="C:cytosol"/>
    <property type="evidence" value="ECO:0007669"/>
    <property type="project" value="TreeGrafter"/>
</dbReference>
<dbReference type="InterPro" id="IPR029028">
    <property type="entry name" value="Alpha/beta_knot_MTases"/>
</dbReference>
<dbReference type="GO" id="GO:0003723">
    <property type="term" value="F:RNA binding"/>
    <property type="evidence" value="ECO:0007669"/>
    <property type="project" value="InterPro"/>
</dbReference>